<dbReference type="Proteomes" id="UP000285478">
    <property type="component" value="Chromosome"/>
</dbReference>
<evidence type="ECO:0000313" key="4">
    <source>
        <dbReference type="Proteomes" id="UP000285478"/>
    </source>
</evidence>
<proteinExistence type="predicted"/>
<dbReference type="EMBL" id="CP035033">
    <property type="protein sequence ID" value="QAB16051.1"/>
    <property type="molecule type" value="Genomic_DNA"/>
</dbReference>
<dbReference type="Pfam" id="PF00563">
    <property type="entry name" value="EAL"/>
    <property type="match status" value="1"/>
</dbReference>
<dbReference type="InterPro" id="IPR013976">
    <property type="entry name" value="HDOD"/>
</dbReference>
<dbReference type="SUPFAM" id="SSF109604">
    <property type="entry name" value="HD-domain/PDEase-like"/>
    <property type="match status" value="1"/>
</dbReference>
<feature type="domain" description="HDOD" evidence="2">
    <location>
        <begin position="197"/>
        <end position="396"/>
    </location>
</feature>
<evidence type="ECO:0000259" key="2">
    <source>
        <dbReference type="PROSITE" id="PS51833"/>
    </source>
</evidence>
<protein>
    <submittedName>
        <fullName evidence="3">HDOD domain-containing protein</fullName>
    </submittedName>
</protein>
<dbReference type="RefSeq" id="WP_127119266.1">
    <property type="nucleotide sequence ID" value="NZ_CP035033.1"/>
</dbReference>
<dbReference type="Gene3D" id="3.20.20.450">
    <property type="entry name" value="EAL domain"/>
    <property type="match status" value="1"/>
</dbReference>
<dbReference type="PANTHER" id="PTHR33525">
    <property type="match status" value="1"/>
</dbReference>
<dbReference type="KEGG" id="htr:EPV75_10420"/>
<dbReference type="PROSITE" id="PS50883">
    <property type="entry name" value="EAL"/>
    <property type="match status" value="1"/>
</dbReference>
<keyword evidence="4" id="KW-1185">Reference proteome</keyword>
<dbReference type="Gene3D" id="1.10.3210.10">
    <property type="entry name" value="Hypothetical protein af1432"/>
    <property type="match status" value="1"/>
</dbReference>
<dbReference type="SUPFAM" id="SSF141868">
    <property type="entry name" value="EAL domain-like"/>
    <property type="match status" value="1"/>
</dbReference>
<dbReference type="InterPro" id="IPR035919">
    <property type="entry name" value="EAL_sf"/>
</dbReference>
<reference evidence="3 4" key="1">
    <citation type="journal article" date="2018" name="Environ. Microbiol.">
        <title>Genomes of ubiquitous marine and hypersaline Hydrogenovibrio, Thiomicrorhabdus and Thiomicrospira spp. encode a diversity of mechanisms to sustain chemolithoautotrophy in heterogeneous environments.</title>
        <authorList>
            <person name="Scott K.M."/>
            <person name="Williams J."/>
            <person name="Porter C.M.B."/>
            <person name="Russel S."/>
            <person name="Harmer T.L."/>
            <person name="Paul J.H."/>
            <person name="Antonen K.M."/>
            <person name="Bridges M.K."/>
            <person name="Camper G.J."/>
            <person name="Campla C.K."/>
            <person name="Casella L.G."/>
            <person name="Chase E."/>
            <person name="Conrad J.W."/>
            <person name="Cruz M.C."/>
            <person name="Dunlap D.S."/>
            <person name="Duran L."/>
            <person name="Fahsbender E.M."/>
            <person name="Goldsmith D.B."/>
            <person name="Keeley R.F."/>
            <person name="Kondoff M.R."/>
            <person name="Kussy B.I."/>
            <person name="Lane M.K."/>
            <person name="Lawler S."/>
            <person name="Leigh B.A."/>
            <person name="Lewis C."/>
            <person name="Lostal L.M."/>
            <person name="Marking D."/>
            <person name="Mancera P.A."/>
            <person name="McClenthan E.C."/>
            <person name="McIntyre E.A."/>
            <person name="Mine J.A."/>
            <person name="Modi S."/>
            <person name="Moore B.D."/>
            <person name="Morgan W.A."/>
            <person name="Nelson K.M."/>
            <person name="Nguyen K.N."/>
            <person name="Ogburn N."/>
            <person name="Parrino D.G."/>
            <person name="Pedapudi A.D."/>
            <person name="Pelham R.P."/>
            <person name="Preece A.M."/>
            <person name="Rampersad E.A."/>
            <person name="Richardson J.C."/>
            <person name="Rodgers C.M."/>
            <person name="Schaffer B.L."/>
            <person name="Sheridan N.E."/>
            <person name="Solone M.R."/>
            <person name="Staley Z.R."/>
            <person name="Tabuchi M."/>
            <person name="Waide R.J."/>
            <person name="Wanjugi P.W."/>
            <person name="Young S."/>
            <person name="Clum A."/>
            <person name="Daum C."/>
            <person name="Huntemann M."/>
            <person name="Ivanova N."/>
            <person name="Kyrpides N."/>
            <person name="Mikhailova N."/>
            <person name="Palaniappan K."/>
            <person name="Pillay M."/>
            <person name="Reddy T.B.K."/>
            <person name="Shapiro N."/>
            <person name="Stamatis D."/>
            <person name="Varghese N."/>
            <person name="Woyke T."/>
            <person name="Boden R."/>
            <person name="Freyermuth S.K."/>
            <person name="Kerfeld C.A."/>
        </authorList>
    </citation>
    <scope>NUCLEOTIDE SEQUENCE [LARGE SCALE GENOMIC DNA]</scope>
    <source>
        <strain evidence="3 4">JR-2</strain>
    </source>
</reference>
<organism evidence="3 4">
    <name type="scientific">Hydrogenovibrio thermophilus</name>
    <dbReference type="NCBI Taxonomy" id="265883"/>
    <lineage>
        <taxon>Bacteria</taxon>
        <taxon>Pseudomonadati</taxon>
        <taxon>Pseudomonadota</taxon>
        <taxon>Gammaproteobacteria</taxon>
        <taxon>Thiotrichales</taxon>
        <taxon>Piscirickettsiaceae</taxon>
        <taxon>Hydrogenovibrio</taxon>
    </lineage>
</organism>
<evidence type="ECO:0000313" key="3">
    <source>
        <dbReference type="EMBL" id="QAB16051.1"/>
    </source>
</evidence>
<dbReference type="InterPro" id="IPR001633">
    <property type="entry name" value="EAL_dom"/>
</dbReference>
<dbReference type="InterPro" id="IPR014408">
    <property type="entry name" value="dGMP_Pdiesterase_EAL/HD-GYP"/>
</dbReference>
<accession>A0A410H565</accession>
<evidence type="ECO:0000259" key="1">
    <source>
        <dbReference type="PROSITE" id="PS50883"/>
    </source>
</evidence>
<dbReference type="InterPro" id="IPR052340">
    <property type="entry name" value="RNase_Y/CdgJ"/>
</dbReference>
<sequence length="400" mass="44866">MSEVFIGRQPILDRNMKVFAYELEFHQGLNPNQTTIEATEQLLEKTESEIGFQSIVGSHAAVMQLPRELIAKAKWPSFDQNHNIVLEIPNDVNKDVEILKSLKALKLEGSAIALDNFIDDESSVKLASISDFVKIDNEAHSEVKMKSMLQDLHEKGVKVIAERVETEEMFNYLKRIGFDYFQGYFFTNPVVMNGQKLTGNKLTLLQLMSKINDPKTKFEELSGILSQDVALTHKLLVAVNNPATMIPIKVESVSDALKYMGLKRLKFWVNMMMLGDLEDAPKELLTTSLMRANFCEKLAEKTGHARERDTFFLVGLFSNLGAFFRAPIAEILDEMPLSDEVKEALIHYRGPMGEALSCLKQLESAGETVANLRYGEVGISDLANLLLSASAWAQQAMDNP</sequence>
<dbReference type="PROSITE" id="PS51833">
    <property type="entry name" value="HDOD"/>
    <property type="match status" value="1"/>
</dbReference>
<gene>
    <name evidence="3" type="ORF">EPV75_10420</name>
</gene>
<dbReference type="Pfam" id="PF08668">
    <property type="entry name" value="HDOD"/>
    <property type="match status" value="1"/>
</dbReference>
<dbReference type="SMART" id="SM00052">
    <property type="entry name" value="EAL"/>
    <property type="match status" value="1"/>
</dbReference>
<dbReference type="PIRSF" id="PIRSF003180">
    <property type="entry name" value="DiGMPpdiest_YuxH"/>
    <property type="match status" value="1"/>
</dbReference>
<dbReference type="PANTHER" id="PTHR33525:SF4">
    <property type="entry name" value="CYCLIC DI-GMP PHOSPHODIESTERASE CDGJ"/>
    <property type="match status" value="1"/>
</dbReference>
<feature type="domain" description="EAL" evidence="1">
    <location>
        <begin position="1"/>
        <end position="203"/>
    </location>
</feature>
<dbReference type="AlphaFoldDB" id="A0A410H565"/>
<name>A0A410H565_9GAMM</name>